<gene>
    <name evidence="17" type="ORF">G5714_001511</name>
</gene>
<keyword evidence="9" id="KW-0325">Glycoprotein</keyword>
<dbReference type="SMART" id="SM00282">
    <property type="entry name" value="LamG"/>
    <property type="match status" value="2"/>
</dbReference>
<keyword evidence="10 11" id="KW-0424">Laminin EGF-like domain</keyword>
<dbReference type="InterPro" id="IPR010307">
    <property type="entry name" value="Laminin_dom_II"/>
</dbReference>
<dbReference type="SUPFAM" id="SSF57196">
    <property type="entry name" value="EGF/Laminin"/>
    <property type="match status" value="1"/>
</dbReference>
<feature type="disulfide bond" evidence="11">
    <location>
        <begin position="113"/>
        <end position="122"/>
    </location>
</feature>
<dbReference type="OrthoDB" id="5984158at2759"/>
<feature type="compositionally biased region" description="Basic and acidic residues" evidence="13">
    <location>
        <begin position="312"/>
        <end position="321"/>
    </location>
</feature>
<evidence type="ECO:0000259" key="16">
    <source>
        <dbReference type="PROSITE" id="PS50027"/>
    </source>
</evidence>
<feature type="region of interest" description="Disordered" evidence="13">
    <location>
        <begin position="312"/>
        <end position="336"/>
    </location>
</feature>
<evidence type="ECO:0000256" key="8">
    <source>
        <dbReference type="ARBA" id="ARBA00023157"/>
    </source>
</evidence>
<protein>
    <recommendedName>
        <fullName evidence="19">Laminin subunit alpha-3</fullName>
    </recommendedName>
</protein>
<keyword evidence="6" id="KW-0084">Basement membrane</keyword>
<dbReference type="Pfam" id="PF00054">
    <property type="entry name" value="Laminin_G_1"/>
    <property type="match status" value="1"/>
</dbReference>
<dbReference type="FunFam" id="2.10.25.10:FF:000188">
    <property type="entry name" value="Laminin subunit gamma 2"/>
    <property type="match status" value="1"/>
</dbReference>
<keyword evidence="8 11" id="KW-1015">Disulfide bond</keyword>
<dbReference type="InterPro" id="IPR050440">
    <property type="entry name" value="Laminin/Netrin_ECM"/>
</dbReference>
<evidence type="ECO:0000256" key="13">
    <source>
        <dbReference type="SAM" id="MobiDB-lite"/>
    </source>
</evidence>
<evidence type="ECO:0000313" key="17">
    <source>
        <dbReference type="EMBL" id="KAF4116958.1"/>
    </source>
</evidence>
<organism evidence="17 18">
    <name type="scientific">Onychostoma macrolepis</name>
    <dbReference type="NCBI Taxonomy" id="369639"/>
    <lineage>
        <taxon>Eukaryota</taxon>
        <taxon>Metazoa</taxon>
        <taxon>Chordata</taxon>
        <taxon>Craniata</taxon>
        <taxon>Vertebrata</taxon>
        <taxon>Euteleostomi</taxon>
        <taxon>Actinopterygii</taxon>
        <taxon>Neopterygii</taxon>
        <taxon>Teleostei</taxon>
        <taxon>Ostariophysi</taxon>
        <taxon>Cypriniformes</taxon>
        <taxon>Cyprinidae</taxon>
        <taxon>Acrossocheilinae</taxon>
        <taxon>Onychostoma</taxon>
    </lineage>
</organism>
<evidence type="ECO:0000256" key="12">
    <source>
        <dbReference type="SAM" id="Coils"/>
    </source>
</evidence>
<feature type="disulfide bond" evidence="11">
    <location>
        <begin position="141"/>
        <end position="153"/>
    </location>
</feature>
<keyword evidence="7" id="KW-0130">Cell adhesion</keyword>
<dbReference type="Pfam" id="PF06008">
    <property type="entry name" value="Laminin_I"/>
    <property type="match status" value="1"/>
</dbReference>
<dbReference type="Pfam" id="PF06009">
    <property type="entry name" value="Laminin_II"/>
    <property type="match status" value="1"/>
</dbReference>
<comment type="caution">
    <text evidence="17">The sequence shown here is derived from an EMBL/GenBank/DDBJ whole genome shotgun (WGS) entry which is preliminary data.</text>
</comment>
<dbReference type="GO" id="GO:0030155">
    <property type="term" value="P:regulation of cell adhesion"/>
    <property type="evidence" value="ECO:0007669"/>
    <property type="project" value="InterPro"/>
</dbReference>
<name>A0A7J6DCA8_9TELE</name>
<feature type="disulfide bond" evidence="11">
    <location>
        <begin position="164"/>
        <end position="173"/>
    </location>
</feature>
<evidence type="ECO:0000256" key="9">
    <source>
        <dbReference type="ARBA" id="ARBA00023180"/>
    </source>
</evidence>
<dbReference type="Pfam" id="PF02210">
    <property type="entry name" value="Laminin_G_2"/>
    <property type="match status" value="1"/>
</dbReference>
<comment type="subcellular location">
    <subcellularLocation>
        <location evidence="1">Secreted</location>
        <location evidence="1">Extracellular space</location>
        <location evidence="1">Extracellular matrix</location>
        <location evidence="1">Basement membrane</location>
    </subcellularLocation>
</comment>
<evidence type="ECO:0000256" key="2">
    <source>
        <dbReference type="ARBA" id="ARBA00022525"/>
    </source>
</evidence>
<evidence type="ECO:0000256" key="4">
    <source>
        <dbReference type="ARBA" id="ARBA00022729"/>
    </source>
</evidence>
<dbReference type="PROSITE" id="PS01248">
    <property type="entry name" value="EGF_LAM_1"/>
    <property type="match status" value="1"/>
</dbReference>
<keyword evidence="2" id="KW-0964">Secreted</keyword>
<dbReference type="InterPro" id="IPR001791">
    <property type="entry name" value="Laminin_G"/>
</dbReference>
<evidence type="ECO:0000256" key="14">
    <source>
        <dbReference type="SAM" id="SignalP"/>
    </source>
</evidence>
<dbReference type="PANTHER" id="PTHR10574">
    <property type="entry name" value="NETRIN/LAMININ-RELATED"/>
    <property type="match status" value="1"/>
</dbReference>
<keyword evidence="4 14" id="KW-0732">Signal</keyword>
<proteinExistence type="predicted"/>
<evidence type="ECO:0000256" key="7">
    <source>
        <dbReference type="ARBA" id="ARBA00022889"/>
    </source>
</evidence>
<dbReference type="PROSITE" id="PS50027">
    <property type="entry name" value="EGF_LAM_2"/>
    <property type="match status" value="2"/>
</dbReference>
<dbReference type="Pfam" id="PF00053">
    <property type="entry name" value="EGF_laminin"/>
    <property type="match status" value="1"/>
</dbReference>
<dbReference type="InterPro" id="IPR009254">
    <property type="entry name" value="Laminin_aI"/>
</dbReference>
<dbReference type="GO" id="GO:0043256">
    <property type="term" value="C:laminin complex"/>
    <property type="evidence" value="ECO:0007669"/>
    <property type="project" value="TreeGrafter"/>
</dbReference>
<dbReference type="PANTHER" id="PTHR10574:SF419">
    <property type="entry name" value="LAMININ SUBUNIT ALPHA-3-RELATED"/>
    <property type="match status" value="1"/>
</dbReference>
<dbReference type="GO" id="GO:0009887">
    <property type="term" value="P:animal organ morphogenesis"/>
    <property type="evidence" value="ECO:0007669"/>
    <property type="project" value="TreeGrafter"/>
</dbReference>
<feature type="signal peptide" evidence="14">
    <location>
        <begin position="1"/>
        <end position="26"/>
    </location>
</feature>
<comment type="caution">
    <text evidence="11">Lacks conserved residue(s) required for the propagation of feature annotation.</text>
</comment>
<dbReference type="CDD" id="cd00110">
    <property type="entry name" value="LamG"/>
    <property type="match status" value="3"/>
</dbReference>
<dbReference type="GO" id="GO:0034446">
    <property type="term" value="P:substrate adhesion-dependent cell spreading"/>
    <property type="evidence" value="ECO:0007669"/>
    <property type="project" value="TreeGrafter"/>
</dbReference>
<keyword evidence="3" id="KW-0272">Extracellular matrix</keyword>
<feature type="domain" description="Laminin G" evidence="15">
    <location>
        <begin position="1170"/>
        <end position="1328"/>
    </location>
</feature>
<keyword evidence="18" id="KW-1185">Reference proteome</keyword>
<evidence type="ECO:0000256" key="5">
    <source>
        <dbReference type="ARBA" id="ARBA00022737"/>
    </source>
</evidence>
<feature type="domain" description="Laminin G" evidence="15">
    <location>
        <begin position="1003"/>
        <end position="1165"/>
    </location>
</feature>
<evidence type="ECO:0000256" key="11">
    <source>
        <dbReference type="PROSITE-ProRule" id="PRU00460"/>
    </source>
</evidence>
<dbReference type="Gene3D" id="2.60.120.200">
    <property type="match status" value="3"/>
</dbReference>
<evidence type="ECO:0008006" key="19">
    <source>
        <dbReference type="Google" id="ProtNLM"/>
    </source>
</evidence>
<dbReference type="FunFam" id="2.10.25.10:FF:000033">
    <property type="entry name" value="Laminin subunit alpha 2"/>
    <property type="match status" value="1"/>
</dbReference>
<dbReference type="InterPro" id="IPR013320">
    <property type="entry name" value="ConA-like_dom_sf"/>
</dbReference>
<dbReference type="SMART" id="SM00180">
    <property type="entry name" value="EGF_Lam"/>
    <property type="match status" value="2"/>
</dbReference>
<dbReference type="GO" id="GO:0030334">
    <property type="term" value="P:regulation of cell migration"/>
    <property type="evidence" value="ECO:0007669"/>
    <property type="project" value="InterPro"/>
</dbReference>
<evidence type="ECO:0000259" key="15">
    <source>
        <dbReference type="PROSITE" id="PS50025"/>
    </source>
</evidence>
<accession>A0A7J6DCA8</accession>
<dbReference type="EMBL" id="JAAMOB010000002">
    <property type="protein sequence ID" value="KAF4116958.1"/>
    <property type="molecule type" value="Genomic_DNA"/>
</dbReference>
<dbReference type="GO" id="GO:0009888">
    <property type="term" value="P:tissue development"/>
    <property type="evidence" value="ECO:0007669"/>
    <property type="project" value="TreeGrafter"/>
</dbReference>
<dbReference type="GO" id="GO:0070831">
    <property type="term" value="P:basement membrane assembly"/>
    <property type="evidence" value="ECO:0007669"/>
    <property type="project" value="TreeGrafter"/>
</dbReference>
<feature type="coiled-coil region" evidence="12">
    <location>
        <begin position="633"/>
        <end position="674"/>
    </location>
</feature>
<dbReference type="InterPro" id="IPR002049">
    <property type="entry name" value="LE_dom"/>
</dbReference>
<keyword evidence="5" id="KW-0677">Repeat</keyword>
<dbReference type="Pfam" id="PF24973">
    <property type="entry name" value="EGF_LMN_ATRN"/>
    <property type="match status" value="1"/>
</dbReference>
<evidence type="ECO:0000256" key="6">
    <source>
        <dbReference type="ARBA" id="ARBA00022869"/>
    </source>
</evidence>
<dbReference type="GO" id="GO:0005102">
    <property type="term" value="F:signaling receptor binding"/>
    <property type="evidence" value="ECO:0007669"/>
    <property type="project" value="InterPro"/>
</dbReference>
<feature type="domain" description="Laminin EGF-like" evidence="16">
    <location>
        <begin position="94"/>
        <end position="140"/>
    </location>
</feature>
<evidence type="ECO:0000256" key="10">
    <source>
        <dbReference type="ARBA" id="ARBA00023292"/>
    </source>
</evidence>
<dbReference type="GO" id="GO:0045995">
    <property type="term" value="P:regulation of embryonic development"/>
    <property type="evidence" value="ECO:0007669"/>
    <property type="project" value="InterPro"/>
</dbReference>
<dbReference type="PROSITE" id="PS50025">
    <property type="entry name" value="LAM_G_DOMAIN"/>
    <property type="match status" value="2"/>
</dbReference>
<reference evidence="17 18" key="1">
    <citation type="submission" date="2020-04" db="EMBL/GenBank/DDBJ databases">
        <title>Chromosome-level genome assembly of a cyprinid fish Onychostoma macrolepis by integration of Nanopore Sequencing, Bionano and Hi-C technology.</title>
        <authorList>
            <person name="Wang D."/>
        </authorList>
    </citation>
    <scope>NUCLEOTIDE SEQUENCE [LARGE SCALE GENOMIC DNA]</scope>
    <source>
        <strain evidence="17">SWU-2019</strain>
        <tissue evidence="17">Muscle</tissue>
    </source>
</reference>
<dbReference type="CDD" id="cd00055">
    <property type="entry name" value="EGF_Lam"/>
    <property type="match status" value="2"/>
</dbReference>
<dbReference type="InterPro" id="IPR056863">
    <property type="entry name" value="LMN_ATRN_NET-like_EGF"/>
</dbReference>
<dbReference type="GO" id="GO:0016477">
    <property type="term" value="P:cell migration"/>
    <property type="evidence" value="ECO:0007669"/>
    <property type="project" value="TreeGrafter"/>
</dbReference>
<evidence type="ECO:0000256" key="1">
    <source>
        <dbReference type="ARBA" id="ARBA00004302"/>
    </source>
</evidence>
<dbReference type="SUPFAM" id="SSF49899">
    <property type="entry name" value="Concanavalin A-like lectins/glucanases"/>
    <property type="match status" value="3"/>
</dbReference>
<keyword evidence="12" id="KW-0175">Coiled coil</keyword>
<dbReference type="GO" id="GO:0007411">
    <property type="term" value="P:axon guidance"/>
    <property type="evidence" value="ECO:0007669"/>
    <property type="project" value="TreeGrafter"/>
</dbReference>
<evidence type="ECO:0000256" key="3">
    <source>
        <dbReference type="ARBA" id="ARBA00022530"/>
    </source>
</evidence>
<sequence>MSGSVAWRSSSLRALALGALLALVCGGPRPEHRSERAEWTQRVQYPAVNDAQRIKYPSLHDTQRIQFPSVNEPQRCAAGYYLDRSGPIARCVRCSCNGFSNECEENTGRCLNCGDNTAGDQCERCRDGYYSSAAQRRCSVCPCPLSNNFALGCTETDGRLLCLCKDGYTGERCERCAPGYYGDPLVSGGRCRLCNCPGNLCDSKTGVCRNSLELQDTNTEEQCEECDNCAQTLLNDLEKLDIELRRIKDQLDFDSLRPSSKEHLRKLEEAITATTNLVNTFSFTIDKQVPKINQLEQDVINLAEDMDNLKEQVRKQSEDSQKSFANAENSHQRAKDLDAETQNLLRKIKELLKQLIDSESSGSALPNADLAKLLEQSQSMVKEMEKRSFTPQKDAAKKEQAEANKFLENVKNSIKQRDENEAASKRVDSLLSSYEAKLRELEDLLKQADNMLKKASNQNDINTEGLRDILTRVKDLERERDLVQDQIVLAVKQLKVTEDVLDMFNDSKTEYEQLAAQLNEAKTELKDKVQTISQAAAKEKIVKQAEEHAENMHKLVKELQEAVQNVSGRSGVQTALSGIEAYKNITDAVNAAEEAAKKAKEAADKALNDVSEGDLINRATKLKNDGKNLLKDAKDATKDLKGATKDLSNQKERLQAAEEKKKALETDLLAVQEGLKGIQRDDIGKIIDAAKKAAAAANRSTSDTMDQLNNIKAEVTKISITPTLSNMDNVLNNVEMTVRNLSGSIPSLLDKIEEINSEISAGNNVTDNINKIKELIEQARDAANRIVVPMKFTGKGHVELRPPRDLDDLRAYTALTLSLQRPDEKSGRRRRQTSDDNLFVMYLGNKDASGDYIGMALRNNILHVIYKLNGKEYDIEASSITESSSDVAFFDKIDLYRIYQDAQVIQTKQFTSINPKPPLLKANNGELTRNLLDLRPDKLVFYVGGYPDDFRPPASLNYGKYKGCIEFSTFNDKFISLYNFKKAVDINLEIPCKRQIPLTISESDYYEGSGYAKVLLERFPNRLLINQKVETRAKDALLLYLGDEEDDFFYSVSLENGYVVLRGQNGNNILEPVRSLDKLSLSPETDVKVWIIAGREFIVRVGDTEIKTTIVIPQPFKHFYVGGIPNSLRERYNISTPALKGCVKISTAGSSTPSVQEKVGVGRGCTNELQIVRKAEFSLGSALEKLHEDFSLDNVSLSLGFRSTKPDGILLQNSKNNKDIELSMENGYVLLKFQGSVWKSTKQYQDGEWHYLTVSGQGQRVELRINEEDVGQSVTGSSSGLYLSSVTLGKDTFKGCISNLYLRRPDSLYRAEDLSAYSSIGDVLLNTCSAARSI</sequence>
<dbReference type="Proteomes" id="UP000579812">
    <property type="component" value="Unassembled WGS sequence"/>
</dbReference>
<feature type="domain" description="Laminin EGF-like" evidence="16">
    <location>
        <begin position="141"/>
        <end position="193"/>
    </location>
</feature>
<dbReference type="Gene3D" id="2.10.25.10">
    <property type="entry name" value="Laminin"/>
    <property type="match status" value="2"/>
</dbReference>
<evidence type="ECO:0000313" key="18">
    <source>
        <dbReference type="Proteomes" id="UP000579812"/>
    </source>
</evidence>
<feature type="coiled-coil region" evidence="12">
    <location>
        <begin position="424"/>
        <end position="609"/>
    </location>
</feature>
<feature type="chain" id="PRO_5029778676" description="Laminin subunit alpha-3" evidence="14">
    <location>
        <begin position="27"/>
        <end position="1334"/>
    </location>
</feature>